<gene>
    <name evidence="10" type="ORF">OZSIB_1929</name>
</gene>
<dbReference type="Proteomes" id="UP000252355">
    <property type="component" value="Unassembled WGS sequence"/>
</dbReference>
<dbReference type="UniPathway" id="UPA00074">
    <property type="reaction ID" value="UER00133"/>
</dbReference>
<evidence type="ECO:0000256" key="5">
    <source>
        <dbReference type="ARBA" id="ARBA00022755"/>
    </source>
</evidence>
<evidence type="ECO:0000256" key="1">
    <source>
        <dbReference type="ARBA" id="ARBA00004844"/>
    </source>
</evidence>
<dbReference type="Pfam" id="PF02142">
    <property type="entry name" value="MGS"/>
    <property type="match status" value="1"/>
</dbReference>
<comment type="caution">
    <text evidence="10">The sequence shown here is derived from an EMBL/GenBank/DDBJ whole genome shotgun (WGS) entry which is preliminary data.</text>
</comment>
<evidence type="ECO:0000256" key="3">
    <source>
        <dbReference type="ARBA" id="ARBA00007667"/>
    </source>
</evidence>
<dbReference type="SMART" id="SM00798">
    <property type="entry name" value="AICARFT_IMPCHas"/>
    <property type="match status" value="1"/>
</dbReference>
<dbReference type="GO" id="GO:0005829">
    <property type="term" value="C:cytosol"/>
    <property type="evidence" value="ECO:0007669"/>
    <property type="project" value="TreeGrafter"/>
</dbReference>
<dbReference type="GO" id="GO:0003937">
    <property type="term" value="F:IMP cyclohydrolase activity"/>
    <property type="evidence" value="ECO:0007669"/>
    <property type="project" value="InterPro"/>
</dbReference>
<evidence type="ECO:0000256" key="6">
    <source>
        <dbReference type="ARBA" id="ARBA00022801"/>
    </source>
</evidence>
<dbReference type="GO" id="GO:0004643">
    <property type="term" value="F:phosphoribosylaminoimidazolecarboxamide formyltransferase activity"/>
    <property type="evidence" value="ECO:0007669"/>
    <property type="project" value="InterPro"/>
</dbReference>
<keyword evidence="6 10" id="KW-0378">Hydrolase</keyword>
<dbReference type="Pfam" id="PF01808">
    <property type="entry name" value="AICARFT_IMPCHas"/>
    <property type="match status" value="1"/>
</dbReference>
<protein>
    <submittedName>
        <fullName evidence="10">Bifunctional phosphoribosylaminoimidazolecarboxamide formyltransferase/IMP cyclohydrolase PurH</fullName>
    </submittedName>
</protein>
<evidence type="ECO:0000259" key="9">
    <source>
        <dbReference type="PROSITE" id="PS51855"/>
    </source>
</evidence>
<comment type="pathway">
    <text evidence="2">Purine metabolism; IMP biosynthesis via de novo pathway; 5-formamido-1-(5-phospho-D-ribosyl)imidazole-4-carboxamide from 5-amino-1-(5-phospho-D-ribosyl)imidazole-4-carboxamide (10-formyl THF route): step 1/1.</text>
</comment>
<dbReference type="PANTHER" id="PTHR11692">
    <property type="entry name" value="BIFUNCTIONAL PURINE BIOSYNTHESIS PROTEIN PURH"/>
    <property type="match status" value="1"/>
</dbReference>
<comment type="pathway">
    <text evidence="1">Purine metabolism; IMP biosynthesis via de novo pathway; IMP from 5-formamido-1-(5-phospho-D-ribosyl)imidazole-4-carboxamide: step 1/1.</text>
</comment>
<dbReference type="InterPro" id="IPR016193">
    <property type="entry name" value="Cytidine_deaminase-like"/>
</dbReference>
<dbReference type="Gene3D" id="3.40.140.20">
    <property type="match status" value="2"/>
</dbReference>
<dbReference type="GO" id="GO:0006189">
    <property type="term" value="P:'de novo' IMP biosynthetic process"/>
    <property type="evidence" value="ECO:0007669"/>
    <property type="project" value="UniProtKB-UniPathway"/>
</dbReference>
<evidence type="ECO:0000313" key="10">
    <source>
        <dbReference type="EMBL" id="RCK78020.1"/>
    </source>
</evidence>
<feature type="region of interest" description="Disordered" evidence="8">
    <location>
        <begin position="1"/>
        <end position="31"/>
    </location>
</feature>
<dbReference type="EMBL" id="QOQW01000029">
    <property type="protein sequence ID" value="RCK78020.1"/>
    <property type="molecule type" value="Genomic_DNA"/>
</dbReference>
<evidence type="ECO:0000256" key="7">
    <source>
        <dbReference type="ARBA" id="ARBA00023268"/>
    </source>
</evidence>
<dbReference type="PIRSF" id="PIRSF000414">
    <property type="entry name" value="AICARFT_IMPCHas"/>
    <property type="match status" value="1"/>
</dbReference>
<dbReference type="SMART" id="SM00851">
    <property type="entry name" value="MGS"/>
    <property type="match status" value="1"/>
</dbReference>
<dbReference type="InterPro" id="IPR011607">
    <property type="entry name" value="MGS-like_dom"/>
</dbReference>
<dbReference type="InterPro" id="IPR036914">
    <property type="entry name" value="MGS-like_dom_sf"/>
</dbReference>
<dbReference type="InterPro" id="IPR024051">
    <property type="entry name" value="AICAR_Tfase_dup_dom_sf"/>
</dbReference>
<proteinExistence type="inferred from homology"/>
<dbReference type="SUPFAM" id="SSF53927">
    <property type="entry name" value="Cytidine deaminase-like"/>
    <property type="match status" value="1"/>
</dbReference>
<dbReference type="NCBIfam" id="NF002049">
    <property type="entry name" value="PRK00881.1"/>
    <property type="match status" value="1"/>
</dbReference>
<dbReference type="AlphaFoldDB" id="A0A367ZJ10"/>
<evidence type="ECO:0000256" key="2">
    <source>
        <dbReference type="ARBA" id="ARBA00004954"/>
    </source>
</evidence>
<dbReference type="SUPFAM" id="SSF52335">
    <property type="entry name" value="Methylglyoxal synthase-like"/>
    <property type="match status" value="1"/>
</dbReference>
<dbReference type="Gene3D" id="3.40.50.1380">
    <property type="entry name" value="Methylglyoxal synthase-like domain"/>
    <property type="match status" value="1"/>
</dbReference>
<comment type="similarity">
    <text evidence="3">Belongs to the PurH family.</text>
</comment>
<dbReference type="FunFam" id="3.40.50.1380:FF:000001">
    <property type="entry name" value="Bifunctional purine biosynthesis protein PurH"/>
    <property type="match status" value="1"/>
</dbReference>
<organism evidence="10 11">
    <name type="scientific">Candidatus Ozemobacter sibiricus</name>
    <dbReference type="NCBI Taxonomy" id="2268124"/>
    <lineage>
        <taxon>Bacteria</taxon>
        <taxon>Candidatus Ozemobacteria</taxon>
        <taxon>Candidatus Ozemobacterales</taxon>
        <taxon>Candidatus Ozemobacteraceae</taxon>
        <taxon>Candidatus Ozemobacter</taxon>
    </lineage>
</organism>
<name>A0A367ZJ10_9BACT</name>
<dbReference type="PANTHER" id="PTHR11692:SF0">
    <property type="entry name" value="BIFUNCTIONAL PURINE BIOSYNTHESIS PROTEIN ATIC"/>
    <property type="match status" value="1"/>
</dbReference>
<sequence>MTPPPYWSVDIPPPPDFSIDGEKPAADAGPDSPLAELANPSARAGRLRLKRALLSVSDKTGLLGLAETLHRFNVELISTGGTASYLRDAGFEVTDISQLTGHSEWFAGRVKTLSAEVAGALLFDRIHHAEEARAHGIAPIDLVVCNLYPFREAWQAGRPHPALVEEIDIGGVTLIRAGAKNAAWVAVVVDPCEYEAVARELSETGGYVSLATRQRLQRLAFRYTADYDALIATAFDEMAGEPSHRLTFVDGRRLRYGENPHQQALVYRSAEAPWPYALKQGKDLSYTNLLDLHAAVTAVQSLPGCGCAVVKHANPCGLAVGPTPAAAFDLAWNGDPVSAFGSTVAFNEVVTAETVDRFGLDAPDRASRKFIEIVVAPAFAPEALTRLAVAPNLRVVEWQGPARQGWIDRVVGPLLLRQEADLPTAEPLVTCTTLPFPEEAADLARFGCIAAALAASNAVVIVRAAPGGGFQLLGLGGGQPNRVAATRLAIEVATANLHREAAARGADPTAWCRDQMAQAVLVSDAFFPFPDSIEEAARAGLRRIVQPGGSRRDQEVIDRANALGLAMAFTGRRHFRH</sequence>
<evidence type="ECO:0000256" key="4">
    <source>
        <dbReference type="ARBA" id="ARBA00022679"/>
    </source>
</evidence>
<dbReference type="PROSITE" id="PS51855">
    <property type="entry name" value="MGS"/>
    <property type="match status" value="1"/>
</dbReference>
<reference evidence="10 11" key="1">
    <citation type="submission" date="2018-05" db="EMBL/GenBank/DDBJ databases">
        <title>A metagenomic window into the 2 km-deep terrestrial subsurface aquifer revealed taxonomically and functionally diverse microbial community comprising novel uncultured bacterial lineages.</title>
        <authorList>
            <person name="Kadnikov V.V."/>
            <person name="Mardanov A.V."/>
            <person name="Beletsky A.V."/>
            <person name="Banks D."/>
            <person name="Pimenov N.V."/>
            <person name="Frank Y.A."/>
            <person name="Karnachuk O.V."/>
            <person name="Ravin N.V."/>
        </authorList>
    </citation>
    <scope>NUCLEOTIDE SEQUENCE [LARGE SCALE GENOMIC DNA]</scope>
    <source>
        <strain evidence="10">BY5</strain>
    </source>
</reference>
<evidence type="ECO:0000256" key="8">
    <source>
        <dbReference type="SAM" id="MobiDB-lite"/>
    </source>
</evidence>
<keyword evidence="4 10" id="KW-0808">Transferase</keyword>
<accession>A0A367ZJ10</accession>
<dbReference type="CDD" id="cd01421">
    <property type="entry name" value="IMPCH"/>
    <property type="match status" value="1"/>
</dbReference>
<keyword evidence="5" id="KW-0658">Purine biosynthesis</keyword>
<keyword evidence="7" id="KW-0511">Multifunctional enzyme</keyword>
<feature type="domain" description="MGS-like" evidence="9">
    <location>
        <begin position="39"/>
        <end position="189"/>
    </location>
</feature>
<dbReference type="InterPro" id="IPR002695">
    <property type="entry name" value="PurH-like"/>
</dbReference>
<feature type="compositionally biased region" description="Pro residues" evidence="8">
    <location>
        <begin position="1"/>
        <end position="16"/>
    </location>
</feature>
<evidence type="ECO:0000313" key="11">
    <source>
        <dbReference type="Proteomes" id="UP000252355"/>
    </source>
</evidence>